<dbReference type="EnsemblPlants" id="OB02G44690.1">
    <property type="protein sequence ID" value="OB02G44690.1"/>
    <property type="gene ID" value="OB02G44690"/>
</dbReference>
<evidence type="ECO:0000256" key="4">
    <source>
        <dbReference type="ARBA" id="ARBA00022771"/>
    </source>
</evidence>
<proteinExistence type="predicted"/>
<keyword evidence="8" id="KW-0539">Nucleus</keyword>
<dbReference type="STRING" id="4533.J3LIK2"/>
<evidence type="ECO:0000256" key="1">
    <source>
        <dbReference type="ARBA" id="ARBA00004123"/>
    </source>
</evidence>
<keyword evidence="2" id="KW-0479">Metal-binding</keyword>
<dbReference type="PANTHER" id="PTHR26374:SF466">
    <property type="entry name" value="OS09G0122000 PROTEIN"/>
    <property type="match status" value="1"/>
</dbReference>
<dbReference type="GO" id="GO:0008270">
    <property type="term" value="F:zinc ion binding"/>
    <property type="evidence" value="ECO:0007669"/>
    <property type="project" value="UniProtKB-KW"/>
</dbReference>
<evidence type="ECO:0000256" key="7">
    <source>
        <dbReference type="ARBA" id="ARBA00023163"/>
    </source>
</evidence>
<evidence type="ECO:0000256" key="5">
    <source>
        <dbReference type="ARBA" id="ARBA00022833"/>
    </source>
</evidence>
<evidence type="ECO:0000256" key="2">
    <source>
        <dbReference type="ARBA" id="ARBA00022723"/>
    </source>
</evidence>
<keyword evidence="7" id="KW-0804">Transcription</keyword>
<dbReference type="Pfam" id="PF13912">
    <property type="entry name" value="zf-C2H2_6"/>
    <property type="match status" value="1"/>
</dbReference>
<dbReference type="eggNOG" id="KOG1721">
    <property type="taxonomic scope" value="Eukaryota"/>
</dbReference>
<dbReference type="PROSITE" id="PS00028">
    <property type="entry name" value="ZINC_FINGER_C2H2_1"/>
    <property type="match status" value="1"/>
</dbReference>
<evidence type="ECO:0000313" key="13">
    <source>
        <dbReference type="Proteomes" id="UP000006038"/>
    </source>
</evidence>
<sequence>MQADHQVADVVDRERGLALVADMSVEDKQQQLAAAVVKRKRTKRPRHHAAPAVHECSICGAEFGSGQALGGHMRRHRPLHAPPERAVTTATTADTKKDGSTSINLELDLNLPAPSDEESVSPPPPPPVLLALGGQFNDGKKPILLTSSAALVGCHY</sequence>
<dbReference type="AlphaFoldDB" id="J3LIK2"/>
<evidence type="ECO:0000313" key="12">
    <source>
        <dbReference type="EnsemblPlants" id="OB02G44690.1"/>
    </source>
</evidence>
<dbReference type="GO" id="GO:0005634">
    <property type="term" value="C:nucleus"/>
    <property type="evidence" value="ECO:0007669"/>
    <property type="project" value="UniProtKB-SubCell"/>
</dbReference>
<dbReference type="HOGENOM" id="CLU_1689425_0_0_1"/>
<dbReference type="SUPFAM" id="SSF57667">
    <property type="entry name" value="beta-beta-alpha zinc fingers"/>
    <property type="match status" value="1"/>
</dbReference>
<dbReference type="PANTHER" id="PTHR26374">
    <property type="entry name" value="ZINC FINGER PROTEIN ZAT5"/>
    <property type="match status" value="1"/>
</dbReference>
<organism evidence="12">
    <name type="scientific">Oryza brachyantha</name>
    <name type="common">malo sina</name>
    <dbReference type="NCBI Taxonomy" id="4533"/>
    <lineage>
        <taxon>Eukaryota</taxon>
        <taxon>Viridiplantae</taxon>
        <taxon>Streptophyta</taxon>
        <taxon>Embryophyta</taxon>
        <taxon>Tracheophyta</taxon>
        <taxon>Spermatophyta</taxon>
        <taxon>Magnoliopsida</taxon>
        <taxon>Liliopsida</taxon>
        <taxon>Poales</taxon>
        <taxon>Poaceae</taxon>
        <taxon>BOP clade</taxon>
        <taxon>Oryzoideae</taxon>
        <taxon>Oryzeae</taxon>
        <taxon>Oryzinae</taxon>
        <taxon>Oryza</taxon>
    </lineage>
</organism>
<dbReference type="Gramene" id="OB02G44690.1">
    <property type="protein sequence ID" value="OB02G44690.1"/>
    <property type="gene ID" value="OB02G44690"/>
</dbReference>
<dbReference type="InterPro" id="IPR036236">
    <property type="entry name" value="Znf_C2H2_sf"/>
</dbReference>
<evidence type="ECO:0000256" key="6">
    <source>
        <dbReference type="ARBA" id="ARBA00023015"/>
    </source>
</evidence>
<dbReference type="PROSITE" id="PS50157">
    <property type="entry name" value="ZINC_FINGER_C2H2_2"/>
    <property type="match status" value="1"/>
</dbReference>
<reference evidence="12" key="1">
    <citation type="submission" date="2013-04" db="UniProtKB">
        <authorList>
            <consortium name="EnsemblPlants"/>
        </authorList>
    </citation>
    <scope>IDENTIFICATION</scope>
</reference>
<name>J3LIK2_ORYBR</name>
<protein>
    <recommendedName>
        <fullName evidence="11">C2H2-type domain-containing protein</fullName>
    </recommendedName>
</protein>
<keyword evidence="5" id="KW-0862">Zinc</keyword>
<keyword evidence="4 9" id="KW-0863">Zinc-finger</keyword>
<feature type="region of interest" description="Disordered" evidence="10">
    <location>
        <begin position="69"/>
        <end position="128"/>
    </location>
</feature>
<evidence type="ECO:0000256" key="10">
    <source>
        <dbReference type="SAM" id="MobiDB-lite"/>
    </source>
</evidence>
<evidence type="ECO:0000256" key="9">
    <source>
        <dbReference type="PROSITE-ProRule" id="PRU00042"/>
    </source>
</evidence>
<evidence type="ECO:0000256" key="3">
    <source>
        <dbReference type="ARBA" id="ARBA00022737"/>
    </source>
</evidence>
<evidence type="ECO:0000256" key="8">
    <source>
        <dbReference type="ARBA" id="ARBA00023242"/>
    </source>
</evidence>
<keyword evidence="6" id="KW-0805">Transcription regulation</keyword>
<evidence type="ECO:0000259" key="11">
    <source>
        <dbReference type="PROSITE" id="PS50157"/>
    </source>
</evidence>
<dbReference type="InterPro" id="IPR013087">
    <property type="entry name" value="Znf_C2H2_type"/>
</dbReference>
<dbReference type="Proteomes" id="UP000006038">
    <property type="component" value="Unassembled WGS sequence"/>
</dbReference>
<comment type="subcellular location">
    <subcellularLocation>
        <location evidence="1">Nucleus</location>
    </subcellularLocation>
</comment>
<keyword evidence="3" id="KW-0677">Repeat</keyword>
<keyword evidence="13" id="KW-1185">Reference proteome</keyword>
<feature type="domain" description="C2H2-type" evidence="11">
    <location>
        <begin position="54"/>
        <end position="76"/>
    </location>
</feature>
<accession>J3LIK2</accession>